<name>A0AAD7BAR2_9AGAR</name>
<feature type="region of interest" description="Disordered" evidence="1">
    <location>
        <begin position="53"/>
        <end position="94"/>
    </location>
</feature>
<evidence type="ECO:0000256" key="1">
    <source>
        <dbReference type="SAM" id="MobiDB-lite"/>
    </source>
</evidence>
<sequence>MSSFRAPNLVATPRRTRVRTPNNATTTATTLLPVCKTLGLVRIFRRVGLLPPKTSPTSRAVSRHRAPPKRSALKHDSKHTTPVRGVQYPTMLPRPQDKVGEIKTIEFSYSYFPRSNLLRKVTNAVGLAEPQLIQCVKGRYFEVVAPEEFAPAPLACELELELDVDSGSESDESSESESDGEGVVRVLRFDLPADSPKVALDDVVTDEDEDEEELEGPCWMELIR</sequence>
<keyword evidence="3" id="KW-1185">Reference proteome</keyword>
<dbReference type="Proteomes" id="UP001221142">
    <property type="component" value="Unassembled WGS sequence"/>
</dbReference>
<evidence type="ECO:0000313" key="3">
    <source>
        <dbReference type="Proteomes" id="UP001221142"/>
    </source>
</evidence>
<evidence type="ECO:0000313" key="2">
    <source>
        <dbReference type="EMBL" id="KAJ7615862.1"/>
    </source>
</evidence>
<feature type="compositionally biased region" description="Basic residues" evidence="1">
    <location>
        <begin position="61"/>
        <end position="72"/>
    </location>
</feature>
<comment type="caution">
    <text evidence="2">The sequence shown here is derived from an EMBL/GenBank/DDBJ whole genome shotgun (WGS) entry which is preliminary data.</text>
</comment>
<feature type="non-terminal residue" evidence="2">
    <location>
        <position position="1"/>
    </location>
</feature>
<dbReference type="AlphaFoldDB" id="A0AAD7BAR2"/>
<reference evidence="2" key="1">
    <citation type="submission" date="2023-03" db="EMBL/GenBank/DDBJ databases">
        <title>Massive genome expansion in bonnet fungi (Mycena s.s.) driven by repeated elements and novel gene families across ecological guilds.</title>
        <authorList>
            <consortium name="Lawrence Berkeley National Laboratory"/>
            <person name="Harder C.B."/>
            <person name="Miyauchi S."/>
            <person name="Viragh M."/>
            <person name="Kuo A."/>
            <person name="Thoen E."/>
            <person name="Andreopoulos B."/>
            <person name="Lu D."/>
            <person name="Skrede I."/>
            <person name="Drula E."/>
            <person name="Henrissat B."/>
            <person name="Morin E."/>
            <person name="Kohler A."/>
            <person name="Barry K."/>
            <person name="LaButti K."/>
            <person name="Morin E."/>
            <person name="Salamov A."/>
            <person name="Lipzen A."/>
            <person name="Mereny Z."/>
            <person name="Hegedus B."/>
            <person name="Baldrian P."/>
            <person name="Stursova M."/>
            <person name="Weitz H."/>
            <person name="Taylor A."/>
            <person name="Grigoriev I.V."/>
            <person name="Nagy L.G."/>
            <person name="Martin F."/>
            <person name="Kauserud H."/>
        </authorList>
    </citation>
    <scope>NUCLEOTIDE SEQUENCE</scope>
    <source>
        <strain evidence="2">9284</strain>
    </source>
</reference>
<feature type="compositionally biased region" description="Acidic residues" evidence="1">
    <location>
        <begin position="163"/>
        <end position="180"/>
    </location>
</feature>
<feature type="region of interest" description="Disordered" evidence="1">
    <location>
        <begin position="163"/>
        <end position="183"/>
    </location>
</feature>
<gene>
    <name evidence="2" type="ORF">FB45DRAFT_934804</name>
</gene>
<protein>
    <submittedName>
        <fullName evidence="2">Uncharacterized protein</fullName>
    </submittedName>
</protein>
<organism evidence="2 3">
    <name type="scientific">Roridomyces roridus</name>
    <dbReference type="NCBI Taxonomy" id="1738132"/>
    <lineage>
        <taxon>Eukaryota</taxon>
        <taxon>Fungi</taxon>
        <taxon>Dikarya</taxon>
        <taxon>Basidiomycota</taxon>
        <taxon>Agaricomycotina</taxon>
        <taxon>Agaricomycetes</taxon>
        <taxon>Agaricomycetidae</taxon>
        <taxon>Agaricales</taxon>
        <taxon>Marasmiineae</taxon>
        <taxon>Mycenaceae</taxon>
        <taxon>Roridomyces</taxon>
    </lineage>
</organism>
<accession>A0AAD7BAR2</accession>
<proteinExistence type="predicted"/>
<dbReference type="EMBL" id="JARKIF010000023">
    <property type="protein sequence ID" value="KAJ7615862.1"/>
    <property type="molecule type" value="Genomic_DNA"/>
</dbReference>